<proteinExistence type="predicted"/>
<reference evidence="1" key="1">
    <citation type="submission" date="2014-05" db="EMBL/GenBank/DDBJ databases">
        <authorList>
            <person name="Chronopoulou M."/>
        </authorList>
    </citation>
    <scope>NUCLEOTIDE SEQUENCE</scope>
    <source>
        <tissue evidence="1">Whole organism</tissue>
    </source>
</reference>
<name>A0A0K2UNY4_LEPSM</name>
<accession>A0A0K2UNY4</accession>
<evidence type="ECO:0000313" key="1">
    <source>
        <dbReference type="EMBL" id="CDW39785.1"/>
    </source>
</evidence>
<organism evidence="1">
    <name type="scientific">Lepeophtheirus salmonis</name>
    <name type="common">Salmon louse</name>
    <name type="synonym">Caligus salmonis</name>
    <dbReference type="NCBI Taxonomy" id="72036"/>
    <lineage>
        <taxon>Eukaryota</taxon>
        <taxon>Metazoa</taxon>
        <taxon>Ecdysozoa</taxon>
        <taxon>Arthropoda</taxon>
        <taxon>Crustacea</taxon>
        <taxon>Multicrustacea</taxon>
        <taxon>Hexanauplia</taxon>
        <taxon>Copepoda</taxon>
        <taxon>Siphonostomatoida</taxon>
        <taxon>Caligidae</taxon>
        <taxon>Lepeophtheirus</taxon>
    </lineage>
</organism>
<sequence>MFEQKAKRQRVCDLLCTQVDLRLEGLHSGHCSEQEK</sequence>
<dbReference type="AlphaFoldDB" id="A0A0K2UNY4"/>
<protein>
    <submittedName>
        <fullName evidence="1">Uncharacterized protein</fullName>
    </submittedName>
</protein>
<dbReference type="EMBL" id="HACA01022424">
    <property type="protein sequence ID" value="CDW39785.1"/>
    <property type="molecule type" value="Transcribed_RNA"/>
</dbReference>